<reference evidence="3" key="1">
    <citation type="submission" date="2021-11" db="EMBL/GenBank/DDBJ databases">
        <authorList>
            <person name="Rodrigo-Torres L."/>
            <person name="Arahal R. D."/>
            <person name="Lucena T."/>
        </authorList>
    </citation>
    <scope>NUCLEOTIDE SEQUENCE</scope>
    <source>
        <strain evidence="3">CECT 7928</strain>
    </source>
</reference>
<dbReference type="Pfam" id="PF07201">
    <property type="entry name" value="HrpJ"/>
    <property type="match status" value="1"/>
</dbReference>
<sequence>MDNLLKTNSFSNSATFFSPSESSDVQGAKQHFPGTSIQESVQAALADIKQGALEEAMEEASLALGGKLRDLKLGKDKSRSEIDRNKEMLDKLIKQITQIDPAQLAQLAAKYPGASDAADPLMFLRQAGASNAEIALILGFLLASGGLSAKQRKRLEKAMQDILEESDALGIDLFTFLEFGPATSQVTTQLKRIYQKACDDDLELKELFNKLKGLPDRNRKLKALIRGLAFELSSQGEVAQGSKMASVIKDLRKLLLFFGLDRQCDQIALMISNQGTPLSGPQVLEELILMIDQAWLYSDWMDSRLSMLGFAESANRFAYLRNIQEMIKYMPDPCFSDEDQRVQILEVCTEVQGMYADME</sequence>
<dbReference type="NCBIfam" id="TIGR02511">
    <property type="entry name" value="type_III_tyeA"/>
    <property type="match status" value="1"/>
</dbReference>
<feature type="domain" description="Type III secretion system effector delivery regulator TyeA" evidence="2">
    <location>
        <begin position="283"/>
        <end position="350"/>
    </location>
</feature>
<comment type="caution">
    <text evidence="3">The sequence shown here is derived from an EMBL/GenBank/DDBJ whole genome shotgun (WGS) entry which is preliminary data.</text>
</comment>
<evidence type="ECO:0000313" key="3">
    <source>
        <dbReference type="EMBL" id="CAH0535969.1"/>
    </source>
</evidence>
<dbReference type="InterPro" id="IPR013351">
    <property type="entry name" value="T3SS_TyeA-rel"/>
</dbReference>
<gene>
    <name evidence="3" type="ORF">VMF7928_00076</name>
</gene>
<evidence type="ECO:0000259" key="2">
    <source>
        <dbReference type="Pfam" id="PF09059"/>
    </source>
</evidence>
<dbReference type="InterPro" id="IPR015144">
    <property type="entry name" value="T3SS_TyeA"/>
</dbReference>
<dbReference type="InterPro" id="IPR038347">
    <property type="entry name" value="TyeA_sf"/>
</dbReference>
<dbReference type="InterPro" id="IPR010812">
    <property type="entry name" value="HrpJ-like"/>
</dbReference>
<feature type="domain" description="Hypersensitivity response secretion-like HrpJ" evidence="1">
    <location>
        <begin position="53"/>
        <end position="213"/>
    </location>
</feature>
<keyword evidence="4" id="KW-1185">Reference proteome</keyword>
<evidence type="ECO:0000259" key="1">
    <source>
        <dbReference type="Pfam" id="PF07201"/>
    </source>
</evidence>
<evidence type="ECO:0000313" key="4">
    <source>
        <dbReference type="Proteomes" id="UP000838748"/>
    </source>
</evidence>
<accession>A0ABM8ZYF6</accession>
<dbReference type="Gene3D" id="1.20.1280.80">
    <property type="match status" value="1"/>
</dbReference>
<dbReference type="SUPFAM" id="SSF140591">
    <property type="entry name" value="Type III secretion system domain"/>
    <property type="match status" value="2"/>
</dbReference>
<dbReference type="RefSeq" id="WP_237359495.1">
    <property type="nucleotide sequence ID" value="NZ_CAKLDM010000001.1"/>
</dbReference>
<dbReference type="Pfam" id="PF09059">
    <property type="entry name" value="TyeA"/>
    <property type="match status" value="1"/>
</dbReference>
<proteinExistence type="predicted"/>
<name>A0ABM8ZYF6_9VIBR</name>
<organism evidence="3 4">
    <name type="scientific">Vibrio marisflavi CECT 7928</name>
    <dbReference type="NCBI Taxonomy" id="634439"/>
    <lineage>
        <taxon>Bacteria</taxon>
        <taxon>Pseudomonadati</taxon>
        <taxon>Pseudomonadota</taxon>
        <taxon>Gammaproteobacteria</taxon>
        <taxon>Vibrionales</taxon>
        <taxon>Vibrionaceae</taxon>
        <taxon>Vibrio</taxon>
    </lineage>
</organism>
<protein>
    <submittedName>
        <fullName evidence="3">Uncharacterized protein</fullName>
    </submittedName>
</protein>
<dbReference type="EMBL" id="CAKLDM010000001">
    <property type="protein sequence ID" value="CAH0535969.1"/>
    <property type="molecule type" value="Genomic_DNA"/>
</dbReference>
<dbReference type="Proteomes" id="UP000838748">
    <property type="component" value="Unassembled WGS sequence"/>
</dbReference>